<dbReference type="Proteomes" id="UP000093523">
    <property type="component" value="Unassembled WGS sequence"/>
</dbReference>
<dbReference type="SMART" id="SM00052">
    <property type="entry name" value="EAL"/>
    <property type="match status" value="1"/>
</dbReference>
<dbReference type="PANTHER" id="PTHR33121">
    <property type="entry name" value="CYCLIC DI-GMP PHOSPHODIESTERASE PDEF"/>
    <property type="match status" value="1"/>
</dbReference>
<keyword evidence="1" id="KW-0812">Transmembrane</keyword>
<proteinExistence type="predicted"/>
<dbReference type="Gene3D" id="3.30.70.270">
    <property type="match status" value="1"/>
</dbReference>
<organism evidence="4 5">
    <name type="scientific">Aliivibrio logei</name>
    <name type="common">Vibrio logei</name>
    <dbReference type="NCBI Taxonomy" id="688"/>
    <lineage>
        <taxon>Bacteria</taxon>
        <taxon>Pseudomonadati</taxon>
        <taxon>Pseudomonadota</taxon>
        <taxon>Gammaproteobacteria</taxon>
        <taxon>Vibrionales</taxon>
        <taxon>Vibrionaceae</taxon>
        <taxon>Aliivibrio</taxon>
    </lineage>
</organism>
<gene>
    <name evidence="4" type="ORF">A6E04_00535</name>
</gene>
<dbReference type="Pfam" id="PF00990">
    <property type="entry name" value="GGDEF"/>
    <property type="match status" value="1"/>
</dbReference>
<dbReference type="OrthoDB" id="5894408at2"/>
<sequence length="661" mass="75399">MRKTPNLRLSNRLISFVTLMVSAAIFVLFVGGAISFKQIGTEYLDHYLVGVVNVVDEELLEPEEATSMAKWLPKLLKASSVMSMELSSESGPIYAFQSLAILPDDNLLYQKTYPLELNKGYSITFKSLPPYSAFTYSLGALFSITAAIAIIVVSLLWGVVWLRKQLYGSELLEERGRMLLAGKVDSYEVGSEEEWPATASLALDNVIAELKDARKERSRFDTFIRTHTFLDQLTGSANRVLFDSKLESTLQESESQGVLLLLRINGWEDLIEEQGKRAGDELIVELGKQLNNLIQRYSDSVLSRYYTSEFALLIPQQSLKEAKLLSSQCLKMVEKIIPPTSLDADNWCHIGVSMYVSGEQRGRLMNELDMAHRSALLQNNNSWSLFKKQQQLTESLGSVRWRTLFDAIFEQEQLVLYKQTTFLFEGNNIIPLHLELFSRIKDENGIQIKASRFLPAIEQVGYQIKLDSAVLKQTFPLLNDTEMSQHSFSVHLHIKSLQNSVFIRQLRDRLLQTPREELQRLSFELAEGQVVTHLDSVRPIAKMLKSFGCKLVVEQAGRTIVSTHYIKDLHVDYVKLHRSLIKDIHQRYENQLFVRSLLGACETTGAQVIAVGIEKDKELKRLKELGVKGGQGRIFEVETSLFHQQKKIAIPKRRNRWEKRY</sequence>
<dbReference type="SUPFAM" id="SSF55073">
    <property type="entry name" value="Nucleotide cyclase"/>
    <property type="match status" value="1"/>
</dbReference>
<dbReference type="PROSITE" id="PS50887">
    <property type="entry name" value="GGDEF"/>
    <property type="match status" value="1"/>
</dbReference>
<protein>
    <submittedName>
        <fullName evidence="4">RNase E specificity factor CsrD</fullName>
    </submittedName>
</protein>
<dbReference type="CDD" id="cd01948">
    <property type="entry name" value="EAL"/>
    <property type="match status" value="1"/>
</dbReference>
<comment type="caution">
    <text evidence="4">The sequence shown here is derived from an EMBL/GenBank/DDBJ whole genome shotgun (WGS) entry which is preliminary data.</text>
</comment>
<name>A0A1B9NWZ8_ALILO</name>
<feature type="domain" description="GGDEF" evidence="3">
    <location>
        <begin position="255"/>
        <end position="388"/>
    </location>
</feature>
<dbReference type="InterPro" id="IPR035919">
    <property type="entry name" value="EAL_sf"/>
</dbReference>
<dbReference type="GO" id="GO:0071111">
    <property type="term" value="F:cyclic-guanylate-specific phosphodiesterase activity"/>
    <property type="evidence" value="ECO:0007669"/>
    <property type="project" value="InterPro"/>
</dbReference>
<evidence type="ECO:0000259" key="2">
    <source>
        <dbReference type="PROSITE" id="PS50883"/>
    </source>
</evidence>
<feature type="domain" description="EAL" evidence="2">
    <location>
        <begin position="398"/>
        <end position="652"/>
    </location>
</feature>
<dbReference type="NCBIfam" id="NF008281">
    <property type="entry name" value="PRK11059.1"/>
    <property type="match status" value="1"/>
</dbReference>
<evidence type="ECO:0000256" key="1">
    <source>
        <dbReference type="SAM" id="Phobius"/>
    </source>
</evidence>
<feature type="transmembrane region" description="Helical" evidence="1">
    <location>
        <begin position="136"/>
        <end position="162"/>
    </location>
</feature>
<dbReference type="InterPro" id="IPR001633">
    <property type="entry name" value="EAL_dom"/>
</dbReference>
<feature type="transmembrane region" description="Helical" evidence="1">
    <location>
        <begin position="12"/>
        <end position="36"/>
    </location>
</feature>
<keyword evidence="1" id="KW-0472">Membrane</keyword>
<evidence type="ECO:0000313" key="4">
    <source>
        <dbReference type="EMBL" id="OCH20206.1"/>
    </source>
</evidence>
<keyword evidence="1" id="KW-1133">Transmembrane helix</keyword>
<dbReference type="PROSITE" id="PS50883">
    <property type="entry name" value="EAL"/>
    <property type="match status" value="1"/>
</dbReference>
<dbReference type="PANTHER" id="PTHR33121:SF32">
    <property type="entry name" value="RNASE E SPECIFICITY FACTOR CSRD"/>
    <property type="match status" value="1"/>
</dbReference>
<dbReference type="SUPFAM" id="SSF141868">
    <property type="entry name" value="EAL domain-like"/>
    <property type="match status" value="1"/>
</dbReference>
<dbReference type="SMART" id="SM00267">
    <property type="entry name" value="GGDEF"/>
    <property type="match status" value="1"/>
</dbReference>
<dbReference type="InterPro" id="IPR033423">
    <property type="entry name" value="GAPES4"/>
</dbReference>
<dbReference type="Gene3D" id="3.20.20.450">
    <property type="entry name" value="EAL domain"/>
    <property type="match status" value="1"/>
</dbReference>
<evidence type="ECO:0000313" key="5">
    <source>
        <dbReference type="Proteomes" id="UP000093523"/>
    </source>
</evidence>
<dbReference type="AlphaFoldDB" id="A0A1B9NWZ8"/>
<dbReference type="InterPro" id="IPR000160">
    <property type="entry name" value="GGDEF_dom"/>
</dbReference>
<dbReference type="Pfam" id="PF00563">
    <property type="entry name" value="EAL"/>
    <property type="match status" value="1"/>
</dbReference>
<dbReference type="STRING" id="688.A6E04_00535"/>
<dbReference type="RefSeq" id="WP_023604054.1">
    <property type="nucleotide sequence ID" value="NZ_CAWMPN010000013.1"/>
</dbReference>
<evidence type="ECO:0000259" key="3">
    <source>
        <dbReference type="PROSITE" id="PS50887"/>
    </source>
</evidence>
<dbReference type="InterPro" id="IPR043128">
    <property type="entry name" value="Rev_trsase/Diguanyl_cyclase"/>
</dbReference>
<reference evidence="4 5" key="1">
    <citation type="submission" date="2016-06" db="EMBL/GenBank/DDBJ databases">
        <authorList>
            <person name="Kjaerup R.B."/>
            <person name="Dalgaard T.S."/>
            <person name="Juul-Madsen H.R."/>
        </authorList>
    </citation>
    <scope>NUCLEOTIDE SEQUENCE [LARGE SCALE GENOMIC DNA]</scope>
    <source>
        <strain evidence="4 5">1S159</strain>
    </source>
</reference>
<dbReference type="InterPro" id="IPR050706">
    <property type="entry name" value="Cyclic-di-GMP_PDE-like"/>
</dbReference>
<dbReference type="Pfam" id="PF17157">
    <property type="entry name" value="GAPES4"/>
    <property type="match status" value="1"/>
</dbReference>
<accession>A0A1B9NWZ8</accession>
<dbReference type="InterPro" id="IPR029787">
    <property type="entry name" value="Nucleotide_cyclase"/>
</dbReference>
<dbReference type="EMBL" id="MAJU01000013">
    <property type="protein sequence ID" value="OCH20206.1"/>
    <property type="molecule type" value="Genomic_DNA"/>
</dbReference>